<organism evidence="1 2">
    <name type="scientific">Mytilus coruscus</name>
    <name type="common">Sea mussel</name>
    <dbReference type="NCBI Taxonomy" id="42192"/>
    <lineage>
        <taxon>Eukaryota</taxon>
        <taxon>Metazoa</taxon>
        <taxon>Spiralia</taxon>
        <taxon>Lophotrochozoa</taxon>
        <taxon>Mollusca</taxon>
        <taxon>Bivalvia</taxon>
        <taxon>Autobranchia</taxon>
        <taxon>Pteriomorphia</taxon>
        <taxon>Mytilida</taxon>
        <taxon>Mytiloidea</taxon>
        <taxon>Mytilidae</taxon>
        <taxon>Mytilinae</taxon>
        <taxon>Mytilus</taxon>
    </lineage>
</organism>
<sequence length="238" mass="26990">METQMTFEERFLETLVSSEHLKQIVLSLKDDGSFRKISKLKSIGQIEVEMRPSEVVMTGIKGKQAQLEVDCPRRQVVFKILPDGRLVLSCRGSNLVRFFSSDGNKEFEILLKPSNVMDITIIPKDNTIAATSGGDGSRHYINVIDIKDRKVGIKISMKYSYYGVAYKDSTLITCALGKGLHKYESDEVYGEFTIKEMSSFSYVAAFNNRIYYTNVYLHTVTCCDKKGQNFGHSKKKVF</sequence>
<dbReference type="AlphaFoldDB" id="A0A6J8BQ05"/>
<dbReference type="EMBL" id="CACVKT020003703">
    <property type="protein sequence ID" value="CAC5385401.1"/>
    <property type="molecule type" value="Genomic_DNA"/>
</dbReference>
<dbReference type="SUPFAM" id="SSF50969">
    <property type="entry name" value="YVTN repeat-like/Quinoprotein amine dehydrogenase"/>
    <property type="match status" value="1"/>
</dbReference>
<gene>
    <name evidence="1" type="ORF">MCOR_20949</name>
</gene>
<evidence type="ECO:0000313" key="2">
    <source>
        <dbReference type="Proteomes" id="UP000507470"/>
    </source>
</evidence>
<dbReference type="Proteomes" id="UP000507470">
    <property type="component" value="Unassembled WGS sequence"/>
</dbReference>
<name>A0A6J8BQ05_MYTCO</name>
<keyword evidence="2" id="KW-1185">Reference proteome</keyword>
<evidence type="ECO:0000313" key="1">
    <source>
        <dbReference type="EMBL" id="CAC5385401.1"/>
    </source>
</evidence>
<dbReference type="InterPro" id="IPR011044">
    <property type="entry name" value="Quino_amine_DH_bsu"/>
</dbReference>
<protein>
    <submittedName>
        <fullName evidence="1">Uncharacterized protein</fullName>
    </submittedName>
</protein>
<accession>A0A6J8BQ05</accession>
<reference evidence="1 2" key="1">
    <citation type="submission" date="2020-06" db="EMBL/GenBank/DDBJ databases">
        <authorList>
            <person name="Li R."/>
            <person name="Bekaert M."/>
        </authorList>
    </citation>
    <scope>NUCLEOTIDE SEQUENCE [LARGE SCALE GENOMIC DNA]</scope>
    <source>
        <strain evidence="2">wild</strain>
    </source>
</reference>
<proteinExistence type="predicted"/>